<dbReference type="GO" id="GO:0009164">
    <property type="term" value="P:nucleoside catabolic process"/>
    <property type="evidence" value="ECO:0007669"/>
    <property type="project" value="InterPro"/>
</dbReference>
<accession>A0A3P1BMG9</accession>
<dbReference type="GO" id="GO:0019509">
    <property type="term" value="P:L-methionine salvage from methylthioadenosine"/>
    <property type="evidence" value="ECO:0007669"/>
    <property type="project" value="UniProtKB-UniPathway"/>
</dbReference>
<dbReference type="NCBIfam" id="NF004079">
    <property type="entry name" value="PRK05584.1"/>
    <property type="match status" value="1"/>
</dbReference>
<evidence type="ECO:0000256" key="2">
    <source>
        <dbReference type="ARBA" id="ARBA00011974"/>
    </source>
</evidence>
<dbReference type="AlphaFoldDB" id="A0A3P1BMG9"/>
<dbReference type="NCBIfam" id="TIGR01704">
    <property type="entry name" value="MTA_SAH-Nsdase"/>
    <property type="match status" value="1"/>
</dbReference>
<evidence type="ECO:0000256" key="5">
    <source>
        <dbReference type="ARBA" id="ARBA00023167"/>
    </source>
</evidence>
<evidence type="ECO:0000313" key="8">
    <source>
        <dbReference type="Proteomes" id="UP000271925"/>
    </source>
</evidence>
<feature type="domain" description="Nucleoside phosphorylase" evidence="6">
    <location>
        <begin position="43"/>
        <end position="281"/>
    </location>
</feature>
<dbReference type="EMBL" id="RQJO01000009">
    <property type="protein sequence ID" value="RRB02235.1"/>
    <property type="molecule type" value="Genomic_DNA"/>
</dbReference>
<keyword evidence="4 7" id="KW-0378">Hydrolase</keyword>
<dbReference type="CDD" id="cd09008">
    <property type="entry name" value="MTAN"/>
    <property type="match status" value="1"/>
</dbReference>
<keyword evidence="3" id="KW-0028">Amino-acid biosynthesis</keyword>
<dbReference type="SUPFAM" id="SSF53167">
    <property type="entry name" value="Purine and uridine phosphorylases"/>
    <property type="match status" value="1"/>
</dbReference>
<dbReference type="RefSeq" id="WP_124876398.1">
    <property type="nucleotide sequence ID" value="NZ_RQJO01000009.1"/>
</dbReference>
<dbReference type="Gene3D" id="3.40.50.1580">
    <property type="entry name" value="Nucleoside phosphorylase domain"/>
    <property type="match status" value="1"/>
</dbReference>
<dbReference type="GO" id="GO:0008782">
    <property type="term" value="F:adenosylhomocysteine nucleosidase activity"/>
    <property type="evidence" value="ECO:0007669"/>
    <property type="project" value="UniProtKB-EC"/>
</dbReference>
<keyword evidence="8" id="KW-1185">Reference proteome</keyword>
<dbReference type="Proteomes" id="UP000271925">
    <property type="component" value="Unassembled WGS sequence"/>
</dbReference>
<keyword evidence="5" id="KW-0486">Methionine biosynthesis</keyword>
<evidence type="ECO:0000256" key="4">
    <source>
        <dbReference type="ARBA" id="ARBA00022801"/>
    </source>
</evidence>
<dbReference type="PANTHER" id="PTHR46832">
    <property type="entry name" value="5'-METHYLTHIOADENOSINE/S-ADENOSYLHOMOCYSTEINE NUCLEOSIDASE"/>
    <property type="match status" value="1"/>
</dbReference>
<dbReference type="InterPro" id="IPR010049">
    <property type="entry name" value="MTA_SAH_Nsdase"/>
</dbReference>
<dbReference type="OrthoDB" id="9792278at2"/>
<organism evidence="7 8">
    <name type="scientific">Larkinella rosea</name>
    <dbReference type="NCBI Taxonomy" id="2025312"/>
    <lineage>
        <taxon>Bacteria</taxon>
        <taxon>Pseudomonadati</taxon>
        <taxon>Bacteroidota</taxon>
        <taxon>Cytophagia</taxon>
        <taxon>Cytophagales</taxon>
        <taxon>Spirosomataceae</taxon>
        <taxon>Larkinella</taxon>
    </lineage>
</organism>
<gene>
    <name evidence="7" type="ORF">EHT25_17280</name>
</gene>
<sequence>MQDKSSQSIRPNLLLQTGLCVIWLFLSAVSTNAQTYKTRPITALLGAFDEEVKLVQKSLKNPKSRTLNGIHFMTGRINGRKVVVAETGIGKVNAAMTTAFVLAYFKPEQVLFTGIAGGTNPDLQPGDIVIARQTAHHDYGYITFQQQKTNQTRNAITKQLNPTYFPADSIMMHAAQEAAKTVPFESIPSTSRPPSIIVGTVVTGDVFVSSEEKVASLWSEFKADATEMEGAAVAQVCYQQQVPCLVIRSLSDKANSNARQDMLTFFKIAARNSANLVMTIVGKLQP</sequence>
<protein>
    <recommendedName>
        <fullName evidence="2">adenosylhomocysteine nucleosidase</fullName>
        <ecNumber evidence="2">3.2.2.9</ecNumber>
    </recommendedName>
</protein>
<dbReference type="GO" id="GO:0019284">
    <property type="term" value="P:L-methionine salvage from S-adenosylmethionine"/>
    <property type="evidence" value="ECO:0007669"/>
    <property type="project" value="TreeGrafter"/>
</dbReference>
<comment type="pathway">
    <text evidence="1">Amino-acid biosynthesis; L-methionine biosynthesis via salvage pathway; S-methyl-5-thio-alpha-D-ribose 1-phosphate from S-methyl-5'-thioadenosine (hydrolase route): step 1/2.</text>
</comment>
<comment type="caution">
    <text evidence="7">The sequence shown here is derived from an EMBL/GenBank/DDBJ whole genome shotgun (WGS) entry which is preliminary data.</text>
</comment>
<dbReference type="InterPro" id="IPR000845">
    <property type="entry name" value="Nucleoside_phosphorylase_d"/>
</dbReference>
<reference evidence="7 8" key="1">
    <citation type="submission" date="2018-11" db="EMBL/GenBank/DDBJ databases">
        <authorList>
            <person name="Zhou Z."/>
            <person name="Wang G."/>
        </authorList>
    </citation>
    <scope>NUCLEOTIDE SEQUENCE [LARGE SCALE GENOMIC DNA]</scope>
    <source>
        <strain evidence="7 8">KCTC52004</strain>
    </source>
</reference>
<dbReference type="Pfam" id="PF01048">
    <property type="entry name" value="PNP_UDP_1"/>
    <property type="match status" value="1"/>
</dbReference>
<dbReference type="GO" id="GO:0008930">
    <property type="term" value="F:methylthioadenosine nucleosidase activity"/>
    <property type="evidence" value="ECO:0007669"/>
    <property type="project" value="InterPro"/>
</dbReference>
<evidence type="ECO:0000256" key="1">
    <source>
        <dbReference type="ARBA" id="ARBA00004945"/>
    </source>
</evidence>
<keyword evidence="7" id="KW-0326">Glycosidase</keyword>
<dbReference type="UniPathway" id="UPA00904">
    <property type="reaction ID" value="UER00871"/>
</dbReference>
<evidence type="ECO:0000313" key="7">
    <source>
        <dbReference type="EMBL" id="RRB02235.1"/>
    </source>
</evidence>
<proteinExistence type="predicted"/>
<dbReference type="EC" id="3.2.2.9" evidence="2"/>
<dbReference type="GO" id="GO:0005829">
    <property type="term" value="C:cytosol"/>
    <property type="evidence" value="ECO:0007669"/>
    <property type="project" value="TreeGrafter"/>
</dbReference>
<evidence type="ECO:0000259" key="6">
    <source>
        <dbReference type="Pfam" id="PF01048"/>
    </source>
</evidence>
<evidence type="ECO:0000256" key="3">
    <source>
        <dbReference type="ARBA" id="ARBA00022605"/>
    </source>
</evidence>
<name>A0A3P1BMG9_9BACT</name>
<dbReference type="PANTHER" id="PTHR46832:SF1">
    <property type="entry name" value="5'-METHYLTHIOADENOSINE_S-ADENOSYLHOMOCYSTEINE NUCLEOSIDASE"/>
    <property type="match status" value="1"/>
</dbReference>
<dbReference type="InterPro" id="IPR035994">
    <property type="entry name" value="Nucleoside_phosphorylase_sf"/>
</dbReference>